<dbReference type="PANTHER" id="PTHR23408">
    <property type="entry name" value="METHYLMALONYL-COA MUTASE"/>
    <property type="match status" value="1"/>
</dbReference>
<dbReference type="RefSeq" id="WP_226540061.1">
    <property type="nucleotide sequence ID" value="NZ_CP129013.1"/>
</dbReference>
<keyword evidence="2" id="KW-0378">Hydrolase</keyword>
<dbReference type="Proteomes" id="UP001197974">
    <property type="component" value="Chromosome"/>
</dbReference>
<dbReference type="CDD" id="cd03114">
    <property type="entry name" value="MMAA-like"/>
    <property type="match status" value="1"/>
</dbReference>
<dbReference type="Gene3D" id="1.10.287.130">
    <property type="match status" value="1"/>
</dbReference>
<dbReference type="Gene3D" id="1.20.5.170">
    <property type="match status" value="1"/>
</dbReference>
<sequence length="329" mass="36583">MRQTVEELTNGIIAGDRASLARGITLVESNSQKHFEEGQMLLQALMSHQNKTIRIGITGVPGAGKSTFIDSFGTYLTSKGLKVAVLAIDPSSQVSKGSILGDKTRMERLARDHKAFIRPSPAGGKLGGVSRKTRESIILCEAAGYDVILVETVGVGQGEYVVRNMVDFFLLIVLTGAGDELQVMKKGIMELPDLVVVNKADGDNKQRAVKAKQELNTILHFLTSYTEGWLTEAVLCSSTKESGIEEIWTKIEQFRERVEKNGLFKKRREEQQKEWLHDLIKEQVERLVFQHPIIKEHISQLESDIIKGKQSVSKSALSVIELFKQVYSS</sequence>
<evidence type="ECO:0000256" key="1">
    <source>
        <dbReference type="ARBA" id="ARBA00009625"/>
    </source>
</evidence>
<dbReference type="Pfam" id="PF03308">
    <property type="entry name" value="MeaB"/>
    <property type="match status" value="1"/>
</dbReference>
<reference evidence="2 3" key="1">
    <citation type="submission" date="2023-06" db="EMBL/GenBank/DDBJ databases">
        <title>Five Gram-positive bacteria isolated from mangrove sediments in Shenzhen, Guangdong, China.</title>
        <authorList>
            <person name="Yu S."/>
            <person name="Zheng W."/>
            <person name="Huang Y."/>
        </authorList>
    </citation>
    <scope>NUCLEOTIDE SEQUENCE [LARGE SCALE GENOMIC DNA]</scope>
    <source>
        <strain evidence="2 3">SaN35-3</strain>
    </source>
</reference>
<dbReference type="EC" id="3.6.5.-" evidence="2"/>
<protein>
    <submittedName>
        <fullName evidence="2">Methylmalonyl Co-A mutase-associated GTPase MeaB</fullName>
        <ecNumber evidence="2">3.6.5.-</ecNumber>
    </submittedName>
</protein>
<organism evidence="2 3">
    <name type="scientific">Bacillus carboniphilus</name>
    <dbReference type="NCBI Taxonomy" id="86663"/>
    <lineage>
        <taxon>Bacteria</taxon>
        <taxon>Bacillati</taxon>
        <taxon>Bacillota</taxon>
        <taxon>Bacilli</taxon>
        <taxon>Bacillales</taxon>
        <taxon>Bacillaceae</taxon>
        <taxon>Bacillus</taxon>
    </lineage>
</organism>
<dbReference type="GO" id="GO:0016787">
    <property type="term" value="F:hydrolase activity"/>
    <property type="evidence" value="ECO:0007669"/>
    <property type="project" value="UniProtKB-KW"/>
</dbReference>
<evidence type="ECO:0000313" key="2">
    <source>
        <dbReference type="EMBL" id="WLR43864.1"/>
    </source>
</evidence>
<accession>A0ABY9JWU5</accession>
<evidence type="ECO:0000313" key="3">
    <source>
        <dbReference type="Proteomes" id="UP001197974"/>
    </source>
</evidence>
<proteinExistence type="inferred from homology"/>
<dbReference type="SUPFAM" id="SSF52540">
    <property type="entry name" value="P-loop containing nucleoside triphosphate hydrolases"/>
    <property type="match status" value="1"/>
</dbReference>
<dbReference type="EMBL" id="CP129013">
    <property type="protein sequence ID" value="WLR43864.1"/>
    <property type="molecule type" value="Genomic_DNA"/>
</dbReference>
<keyword evidence="3" id="KW-1185">Reference proteome</keyword>
<dbReference type="NCBIfam" id="NF006958">
    <property type="entry name" value="PRK09435.1"/>
    <property type="match status" value="1"/>
</dbReference>
<comment type="similarity">
    <text evidence="1">Belongs to the SIMIBI class G3E GTPase family. ArgK/MeaB subfamily.</text>
</comment>
<dbReference type="InterPro" id="IPR005129">
    <property type="entry name" value="GTPase_ArgK"/>
</dbReference>
<dbReference type="NCBIfam" id="TIGR00750">
    <property type="entry name" value="lao"/>
    <property type="match status" value="1"/>
</dbReference>
<dbReference type="InterPro" id="IPR027417">
    <property type="entry name" value="P-loop_NTPase"/>
</dbReference>
<gene>
    <name evidence="2" type="primary">meaB</name>
    <name evidence="2" type="ORF">LC087_07005</name>
</gene>
<dbReference type="PANTHER" id="PTHR23408:SF3">
    <property type="entry name" value="METHYLMALONIC ACIDURIA TYPE A PROTEIN, MITOCHONDRIAL"/>
    <property type="match status" value="1"/>
</dbReference>
<name>A0ABY9JWU5_9BACI</name>
<dbReference type="Gene3D" id="3.40.50.300">
    <property type="entry name" value="P-loop containing nucleotide triphosphate hydrolases"/>
    <property type="match status" value="1"/>
</dbReference>